<evidence type="ECO:0000313" key="15">
    <source>
        <dbReference type="EMBL" id="PWJ42594.1"/>
    </source>
</evidence>
<dbReference type="InterPro" id="IPR002933">
    <property type="entry name" value="Peptidase_M20"/>
</dbReference>
<evidence type="ECO:0000256" key="12">
    <source>
        <dbReference type="PIRSR" id="PIRSR037215-1"/>
    </source>
</evidence>
<dbReference type="AlphaFoldDB" id="A0A315ZCW3"/>
<protein>
    <recommendedName>
        <fullName evidence="11">Peptidase T</fullName>
        <ecNumber evidence="11">3.4.11.4</ecNumber>
    </recommendedName>
    <alternativeName>
        <fullName evidence="11">Aminotripeptidase</fullName>
        <shortName evidence="11">Tripeptidase</shortName>
    </alternativeName>
    <alternativeName>
        <fullName evidence="11">Tripeptide aminopeptidase</fullName>
    </alternativeName>
</protein>
<comment type="similarity">
    <text evidence="3 11">Belongs to the peptidase M20B family.</text>
</comment>
<accession>A0A315ZCW3</accession>
<dbReference type="NCBIfam" id="NF009920">
    <property type="entry name" value="PRK13381.1"/>
    <property type="match status" value="1"/>
</dbReference>
<keyword evidence="4 11" id="KW-0031">Aminopeptidase</keyword>
<dbReference type="SUPFAM" id="SSF55031">
    <property type="entry name" value="Bacterial exopeptidase dimerisation domain"/>
    <property type="match status" value="1"/>
</dbReference>
<keyword evidence="10 11" id="KW-0482">Metalloprotease</keyword>
<feature type="active site" evidence="11 12">
    <location>
        <position position="80"/>
    </location>
</feature>
<organism evidence="15 16">
    <name type="scientific">Sediminitomix flava</name>
    <dbReference type="NCBI Taxonomy" id="379075"/>
    <lineage>
        <taxon>Bacteria</taxon>
        <taxon>Pseudomonadati</taxon>
        <taxon>Bacteroidota</taxon>
        <taxon>Cytophagia</taxon>
        <taxon>Cytophagales</taxon>
        <taxon>Flammeovirgaceae</taxon>
        <taxon>Sediminitomix</taxon>
    </lineage>
</organism>
<dbReference type="InterPro" id="IPR001261">
    <property type="entry name" value="ArgE/DapE_CS"/>
</dbReference>
<dbReference type="PANTHER" id="PTHR42994:SF1">
    <property type="entry name" value="PEPTIDASE T"/>
    <property type="match status" value="1"/>
</dbReference>
<evidence type="ECO:0000256" key="13">
    <source>
        <dbReference type="PIRSR" id="PIRSR037215-2"/>
    </source>
</evidence>
<comment type="cofactor">
    <cofactor evidence="11 13">
        <name>Zn(2+)</name>
        <dbReference type="ChEBI" id="CHEBI:29105"/>
    </cofactor>
    <text evidence="11 13">Binds 2 Zn(2+) ions per subunit.</text>
</comment>
<comment type="function">
    <text evidence="11">Cleaves the N-terminal amino acid of tripeptides.</text>
</comment>
<evidence type="ECO:0000259" key="14">
    <source>
        <dbReference type="Pfam" id="PF07687"/>
    </source>
</evidence>
<dbReference type="InterPro" id="IPR010161">
    <property type="entry name" value="Peptidase_M20B"/>
</dbReference>
<comment type="catalytic activity">
    <reaction evidence="1 11">
        <text>Release of the N-terminal residue from a tripeptide.</text>
        <dbReference type="EC" id="3.4.11.4"/>
    </reaction>
</comment>
<dbReference type="GO" id="GO:0005829">
    <property type="term" value="C:cytosol"/>
    <property type="evidence" value="ECO:0007669"/>
    <property type="project" value="TreeGrafter"/>
</dbReference>
<feature type="binding site" evidence="11 13">
    <location>
        <position position="141"/>
    </location>
    <ligand>
        <name>Zn(2+)</name>
        <dbReference type="ChEBI" id="CHEBI:29105"/>
        <label>1</label>
    </ligand>
</feature>
<evidence type="ECO:0000256" key="5">
    <source>
        <dbReference type="ARBA" id="ARBA00022490"/>
    </source>
</evidence>
<evidence type="ECO:0000256" key="8">
    <source>
        <dbReference type="ARBA" id="ARBA00022801"/>
    </source>
</evidence>
<sequence>MSKLKERFIKYVQYDTESVPGVEQIPSTAKQFNLAKDLAEELKEIGMTDVSIDDNCYVMATLPANVEEKVPTIGFVAHVDTSPDLTGKDVKPQVWENYDGKDIVLNKEQNIVLSVEDSPLLKNYVGQTIITTDGTTLLGADDKAGVAEIVTAMDYLIQHPEIKHGDIKVCFTPDEEVGRGADLFDVEKFGADWAYTLDGGPLGEFEYENFNAAYAELTFIGHNVHPGTAKDTMINSMMTAARFINALPANEVPEHTEKYEGFFHLLQMEGGVEKTTLKYIIRDHDRQLFEDRKTLMKEIVKEMNASFAEPMIELVIKDQYYNMKEKVVPNMQIVELALQAYDELGVPKDVKAIRGGTDGARLSYMGLPCPNIFAGGHNMHSRYEFVPLETMEKSVEVICRIVALNYERFK</sequence>
<feature type="binding site" evidence="11 13">
    <location>
        <position position="380"/>
    </location>
    <ligand>
        <name>Zn(2+)</name>
        <dbReference type="ChEBI" id="CHEBI:29105"/>
        <label>2</label>
    </ligand>
</feature>
<keyword evidence="8 11" id="KW-0378">Hydrolase</keyword>
<evidence type="ECO:0000256" key="6">
    <source>
        <dbReference type="ARBA" id="ARBA00022670"/>
    </source>
</evidence>
<dbReference type="PROSITE" id="PS00759">
    <property type="entry name" value="ARGE_DAPE_CPG2_2"/>
    <property type="match status" value="1"/>
</dbReference>
<evidence type="ECO:0000256" key="10">
    <source>
        <dbReference type="ARBA" id="ARBA00023049"/>
    </source>
</evidence>
<keyword evidence="6 11" id="KW-0645">Protease</keyword>
<dbReference type="GO" id="GO:0006508">
    <property type="term" value="P:proteolysis"/>
    <property type="evidence" value="ECO:0007669"/>
    <property type="project" value="UniProtKB-UniRule"/>
</dbReference>
<evidence type="ECO:0000256" key="4">
    <source>
        <dbReference type="ARBA" id="ARBA00022438"/>
    </source>
</evidence>
<dbReference type="NCBIfam" id="NF003976">
    <property type="entry name" value="PRK05469.1"/>
    <property type="match status" value="1"/>
</dbReference>
<feature type="binding site" evidence="11 13">
    <location>
        <position position="176"/>
    </location>
    <ligand>
        <name>Zn(2+)</name>
        <dbReference type="ChEBI" id="CHEBI:29105"/>
        <label>2</label>
    </ligand>
</feature>
<keyword evidence="5 11" id="KW-0963">Cytoplasm</keyword>
<dbReference type="GO" id="GO:0008237">
    <property type="term" value="F:metallopeptidase activity"/>
    <property type="evidence" value="ECO:0007669"/>
    <property type="project" value="UniProtKB-KW"/>
</dbReference>
<gene>
    <name evidence="11" type="primary">pepT</name>
    <name evidence="15" type="ORF">BC781_102138</name>
</gene>
<dbReference type="EMBL" id="QGDO01000002">
    <property type="protein sequence ID" value="PWJ42594.1"/>
    <property type="molecule type" value="Genomic_DNA"/>
</dbReference>
<dbReference type="SUPFAM" id="SSF53187">
    <property type="entry name" value="Zn-dependent exopeptidases"/>
    <property type="match status" value="1"/>
</dbReference>
<evidence type="ECO:0000313" key="16">
    <source>
        <dbReference type="Proteomes" id="UP000245535"/>
    </source>
</evidence>
<proteinExistence type="inferred from homology"/>
<dbReference type="InterPro" id="IPR011650">
    <property type="entry name" value="Peptidase_M20_dimer"/>
</dbReference>
<feature type="binding site" evidence="11 13">
    <location>
        <position position="198"/>
    </location>
    <ligand>
        <name>Zn(2+)</name>
        <dbReference type="ChEBI" id="CHEBI:29105"/>
        <label>1</label>
    </ligand>
</feature>
<evidence type="ECO:0000256" key="2">
    <source>
        <dbReference type="ARBA" id="ARBA00004496"/>
    </source>
</evidence>
<dbReference type="Gene3D" id="3.40.630.10">
    <property type="entry name" value="Zn peptidases"/>
    <property type="match status" value="1"/>
</dbReference>
<dbReference type="CDD" id="cd03892">
    <property type="entry name" value="M20_peptT"/>
    <property type="match status" value="1"/>
</dbReference>
<dbReference type="Pfam" id="PF07687">
    <property type="entry name" value="M20_dimer"/>
    <property type="match status" value="1"/>
</dbReference>
<evidence type="ECO:0000256" key="7">
    <source>
        <dbReference type="ARBA" id="ARBA00022723"/>
    </source>
</evidence>
<evidence type="ECO:0000256" key="9">
    <source>
        <dbReference type="ARBA" id="ARBA00022833"/>
    </source>
</evidence>
<dbReference type="HAMAP" id="MF_00550">
    <property type="entry name" value="Aminopeptidase_M20"/>
    <property type="match status" value="1"/>
</dbReference>
<dbReference type="EC" id="3.4.11.4" evidence="11"/>
<feature type="binding site" evidence="11 13">
    <location>
        <position position="141"/>
    </location>
    <ligand>
        <name>Zn(2+)</name>
        <dbReference type="ChEBI" id="CHEBI:29105"/>
        <label>2</label>
    </ligand>
</feature>
<keyword evidence="9 11" id="KW-0862">Zinc</keyword>
<dbReference type="Gene3D" id="3.30.70.360">
    <property type="match status" value="1"/>
</dbReference>
<dbReference type="PROSITE" id="PS00758">
    <property type="entry name" value="ARGE_DAPE_CPG2_1"/>
    <property type="match status" value="1"/>
</dbReference>
<dbReference type="GO" id="GO:0045148">
    <property type="term" value="F:tripeptide aminopeptidase activity"/>
    <property type="evidence" value="ECO:0007669"/>
    <property type="project" value="UniProtKB-UniRule"/>
</dbReference>
<feature type="domain" description="Peptidase M20 dimerisation" evidence="14">
    <location>
        <begin position="207"/>
        <end position="305"/>
    </location>
</feature>
<dbReference type="GO" id="GO:0043171">
    <property type="term" value="P:peptide catabolic process"/>
    <property type="evidence" value="ECO:0007669"/>
    <property type="project" value="UniProtKB-UniRule"/>
</dbReference>
<feature type="binding site" evidence="11 13">
    <location>
        <position position="78"/>
    </location>
    <ligand>
        <name>Zn(2+)</name>
        <dbReference type="ChEBI" id="CHEBI:29105"/>
        <label>1</label>
    </ligand>
</feature>
<name>A0A315ZCW3_SEDFL</name>
<feature type="active site" description="Proton acceptor" evidence="11 12">
    <location>
        <position position="175"/>
    </location>
</feature>
<dbReference type="Proteomes" id="UP000245535">
    <property type="component" value="Unassembled WGS sequence"/>
</dbReference>
<dbReference type="OrthoDB" id="9804934at2"/>
<keyword evidence="7 11" id="KW-0479">Metal-binding</keyword>
<evidence type="ECO:0000256" key="11">
    <source>
        <dbReference type="HAMAP-Rule" id="MF_00550"/>
    </source>
</evidence>
<dbReference type="PIRSF" id="PIRSF037215">
    <property type="entry name" value="Peptidase_M20B"/>
    <property type="match status" value="1"/>
</dbReference>
<evidence type="ECO:0000256" key="1">
    <source>
        <dbReference type="ARBA" id="ARBA00000870"/>
    </source>
</evidence>
<dbReference type="InterPro" id="IPR036264">
    <property type="entry name" value="Bact_exopeptidase_dim_dom"/>
</dbReference>
<dbReference type="FunFam" id="3.30.70.360:FF:000002">
    <property type="entry name" value="Peptidase T"/>
    <property type="match status" value="1"/>
</dbReference>
<dbReference type="GO" id="GO:0008270">
    <property type="term" value="F:zinc ion binding"/>
    <property type="evidence" value="ECO:0007669"/>
    <property type="project" value="UniProtKB-UniRule"/>
</dbReference>
<comment type="caution">
    <text evidence="15">The sequence shown here is derived from an EMBL/GenBank/DDBJ whole genome shotgun (WGS) entry which is preliminary data.</text>
</comment>
<dbReference type="Pfam" id="PF01546">
    <property type="entry name" value="Peptidase_M20"/>
    <property type="match status" value="1"/>
</dbReference>
<reference evidence="15 16" key="1">
    <citation type="submission" date="2018-03" db="EMBL/GenBank/DDBJ databases">
        <title>Genomic Encyclopedia of Archaeal and Bacterial Type Strains, Phase II (KMG-II): from individual species to whole genera.</title>
        <authorList>
            <person name="Goeker M."/>
        </authorList>
    </citation>
    <scope>NUCLEOTIDE SEQUENCE [LARGE SCALE GENOMIC DNA]</scope>
    <source>
        <strain evidence="15 16">DSM 28229</strain>
    </source>
</reference>
<comment type="subcellular location">
    <subcellularLocation>
        <location evidence="2 11">Cytoplasm</location>
    </subcellularLocation>
</comment>
<dbReference type="RefSeq" id="WP_109616732.1">
    <property type="nucleotide sequence ID" value="NZ_QGDO01000002.1"/>
</dbReference>
<evidence type="ECO:0000256" key="3">
    <source>
        <dbReference type="ARBA" id="ARBA00009692"/>
    </source>
</evidence>
<dbReference type="PANTHER" id="PTHR42994">
    <property type="entry name" value="PEPTIDASE T"/>
    <property type="match status" value="1"/>
</dbReference>
<dbReference type="NCBIfam" id="TIGR01882">
    <property type="entry name" value="peptidase-T"/>
    <property type="match status" value="1"/>
</dbReference>
<keyword evidence="16" id="KW-1185">Reference proteome</keyword>